<protein>
    <submittedName>
        <fullName evidence="5">HTH psq-type domain-containing protein</fullName>
    </submittedName>
</protein>
<evidence type="ECO:0000313" key="2">
    <source>
        <dbReference type="EMBL" id="VDN54184.1"/>
    </source>
</evidence>
<keyword evidence="4" id="KW-1185">Reference proteome</keyword>
<dbReference type="AlphaFoldDB" id="A0A0N4URS2"/>
<feature type="compositionally biased region" description="Polar residues" evidence="1">
    <location>
        <begin position="334"/>
        <end position="348"/>
    </location>
</feature>
<name>A0A0N4URS2_DRAME</name>
<reference evidence="5" key="1">
    <citation type="submission" date="2017-02" db="UniProtKB">
        <authorList>
            <consortium name="WormBaseParasite"/>
        </authorList>
    </citation>
    <scope>IDENTIFICATION</scope>
</reference>
<dbReference type="OrthoDB" id="5797004at2759"/>
<evidence type="ECO:0000313" key="4">
    <source>
        <dbReference type="Proteomes" id="UP000274756"/>
    </source>
</evidence>
<feature type="region of interest" description="Disordered" evidence="1">
    <location>
        <begin position="334"/>
        <end position="363"/>
    </location>
</feature>
<reference evidence="2 4" key="2">
    <citation type="submission" date="2018-11" db="EMBL/GenBank/DDBJ databases">
        <authorList>
            <consortium name="Pathogen Informatics"/>
        </authorList>
    </citation>
    <scope>NUCLEOTIDE SEQUENCE [LARGE SCALE GENOMIC DNA]</scope>
</reference>
<sequence length="471" mass="52783">MAKNDELTYRLIYENNGKLIERNLLSKVNLQSTSDESQLLNQEQFIVVSDSDGFESQPDSRCASQTSGKSNEFDLDVHPNAYDLELQGKNLGEQVKFLKEQGWTFRLISERLNVPMTNCYTAIKKLRLPDEYWDKIKAEVRLKRRAKEAVENQLTAEIFANIPTILKKRLQTESSPNDESEKTESEAKRKCSSMSNEFMSLSGRKHLTLEDGKIVQYWRDQGLTLQKIAEKLKMPMSSCYRAMKRYQVSQKANLIMGNESNNSSADTTNSTANAITVSVAAASTTASNIETNYTISEGNHSCSKSISELLLGMVNATMKNDAINCTNELDQQTNGVTNRLSFPESTSAPKEDKARSNKSNKSSINTNLWKNRLAGNHCLFCGLELQSLSTDAISQHIALCRSNSSQASPVNLTTQPSITVPLDTYNVIITVKDKMDWAATKIADSNDLDEIIGLMKVEYNFLILTMIKRDL</sequence>
<feature type="compositionally biased region" description="Basic and acidic residues" evidence="1">
    <location>
        <begin position="179"/>
        <end position="189"/>
    </location>
</feature>
<accession>A0A0N4URS2</accession>
<proteinExistence type="predicted"/>
<feature type="region of interest" description="Disordered" evidence="1">
    <location>
        <begin position="51"/>
        <end position="71"/>
    </location>
</feature>
<dbReference type="Proteomes" id="UP000274756">
    <property type="component" value="Unassembled WGS sequence"/>
</dbReference>
<gene>
    <name evidence="2" type="ORF">DME_LOCUS4157</name>
</gene>
<evidence type="ECO:0000256" key="1">
    <source>
        <dbReference type="SAM" id="MobiDB-lite"/>
    </source>
</evidence>
<dbReference type="WBParaSite" id="DME_0001075401-mRNA-1">
    <property type="protein sequence ID" value="DME_0001075401-mRNA-1"/>
    <property type="gene ID" value="DME_0001075401"/>
</dbReference>
<feature type="region of interest" description="Disordered" evidence="1">
    <location>
        <begin position="170"/>
        <end position="195"/>
    </location>
</feature>
<organism evidence="3 5">
    <name type="scientific">Dracunculus medinensis</name>
    <name type="common">Guinea worm</name>
    <dbReference type="NCBI Taxonomy" id="318479"/>
    <lineage>
        <taxon>Eukaryota</taxon>
        <taxon>Metazoa</taxon>
        <taxon>Ecdysozoa</taxon>
        <taxon>Nematoda</taxon>
        <taxon>Chromadorea</taxon>
        <taxon>Rhabditida</taxon>
        <taxon>Spirurina</taxon>
        <taxon>Dracunculoidea</taxon>
        <taxon>Dracunculidae</taxon>
        <taxon>Dracunculus</taxon>
    </lineage>
</organism>
<evidence type="ECO:0000313" key="5">
    <source>
        <dbReference type="WBParaSite" id="DME_0001075401-mRNA-1"/>
    </source>
</evidence>
<dbReference type="EMBL" id="UYYG01000341">
    <property type="protein sequence ID" value="VDN54184.1"/>
    <property type="molecule type" value="Genomic_DNA"/>
</dbReference>
<dbReference type="Proteomes" id="UP000038040">
    <property type="component" value="Unplaced"/>
</dbReference>
<feature type="compositionally biased region" description="Polar residues" evidence="1">
    <location>
        <begin position="57"/>
        <end position="70"/>
    </location>
</feature>
<evidence type="ECO:0000313" key="3">
    <source>
        <dbReference type="Proteomes" id="UP000038040"/>
    </source>
</evidence>